<reference evidence="1 2" key="1">
    <citation type="submission" date="2023-05" db="EMBL/GenBank/DDBJ databases">
        <title>Comparative genomics reveals the evidence of polycyclic aromatic hydrocarbons degradation in moderately halophilic genus Pontibacillus.</title>
        <authorList>
            <person name="Yang H."/>
            <person name="Qian Z."/>
        </authorList>
    </citation>
    <scope>NUCLEOTIDE SEQUENCE [LARGE SCALE GENOMIC DNA]</scope>
    <source>
        <strain evidence="2">HN14</strain>
    </source>
</reference>
<name>A0ABY8V2R6_9BACI</name>
<sequence length="183" mass="19727">MSCGKSYNDSCVCDKVRKIADAQDTVDQNCCDSGSCHRAIQDLVSPTGGNGADTVPFMLLCGCDNTFAGLLPYFGWGIYKYSDGCSGPIPSPFFRVKKFVDGKRCCAILELLYPELCGSIFKYENFYRTGVCIEVDLSKFTGITCFHPVAALNANDDTVAAGLETVQQLKSDPSMMGAISSAE</sequence>
<gene>
    <name evidence="1" type="ORF">QNI29_07810</name>
</gene>
<proteinExistence type="predicted"/>
<protein>
    <submittedName>
        <fullName evidence="1">CotY/CotZ family spore coat protein</fullName>
    </submittedName>
</protein>
<evidence type="ECO:0000313" key="1">
    <source>
        <dbReference type="EMBL" id="WIF99552.1"/>
    </source>
</evidence>
<dbReference type="RefSeq" id="WP_231415832.1">
    <property type="nucleotide sequence ID" value="NZ_CP126446.1"/>
</dbReference>
<keyword evidence="1" id="KW-0946">Virion</keyword>
<organism evidence="1 2">
    <name type="scientific">Pontibacillus chungwhensis</name>
    <dbReference type="NCBI Taxonomy" id="265426"/>
    <lineage>
        <taxon>Bacteria</taxon>
        <taxon>Bacillati</taxon>
        <taxon>Bacillota</taxon>
        <taxon>Bacilli</taxon>
        <taxon>Bacillales</taxon>
        <taxon>Bacillaceae</taxon>
        <taxon>Pontibacillus</taxon>
    </lineage>
</organism>
<dbReference type="Pfam" id="PF10612">
    <property type="entry name" value="Spore-coat_CotZ"/>
    <property type="match status" value="1"/>
</dbReference>
<evidence type="ECO:0000313" key="2">
    <source>
        <dbReference type="Proteomes" id="UP001236652"/>
    </source>
</evidence>
<accession>A0ABY8V2R6</accession>
<dbReference type="InterPro" id="IPR019593">
    <property type="entry name" value="Spore_coat_protein_Z/Y"/>
</dbReference>
<dbReference type="EMBL" id="CP126446">
    <property type="protein sequence ID" value="WIF99552.1"/>
    <property type="molecule type" value="Genomic_DNA"/>
</dbReference>
<keyword evidence="1" id="KW-0167">Capsid protein</keyword>
<dbReference type="Proteomes" id="UP001236652">
    <property type="component" value="Chromosome"/>
</dbReference>
<keyword evidence="2" id="KW-1185">Reference proteome</keyword>